<dbReference type="Proteomes" id="UP000294919">
    <property type="component" value="Unassembled WGS sequence"/>
</dbReference>
<dbReference type="EMBL" id="SLWV01000012">
    <property type="protein sequence ID" value="TCO74563.1"/>
    <property type="molecule type" value="Genomic_DNA"/>
</dbReference>
<evidence type="ECO:0000313" key="1">
    <source>
        <dbReference type="EMBL" id="TCO74563.1"/>
    </source>
</evidence>
<dbReference type="AlphaFoldDB" id="A0A4R2KLK7"/>
<reference evidence="1 2" key="1">
    <citation type="submission" date="2019-03" db="EMBL/GenBank/DDBJ databases">
        <title>Genomic Encyclopedia of Type Strains, Phase IV (KMG-IV): sequencing the most valuable type-strain genomes for metagenomic binning, comparative biology and taxonomic classification.</title>
        <authorList>
            <person name="Goeker M."/>
        </authorList>
    </citation>
    <scope>NUCLEOTIDE SEQUENCE [LARGE SCALE GENOMIC DNA]</scope>
    <source>
        <strain evidence="1 2">DSM 102940</strain>
    </source>
</reference>
<organism evidence="1 2">
    <name type="scientific">Marinisporobacter balticus</name>
    <dbReference type="NCBI Taxonomy" id="2018667"/>
    <lineage>
        <taxon>Bacteria</taxon>
        <taxon>Bacillati</taxon>
        <taxon>Bacillota</taxon>
        <taxon>Clostridia</taxon>
        <taxon>Peptostreptococcales</taxon>
        <taxon>Thermotaleaceae</taxon>
        <taxon>Marinisporobacter</taxon>
    </lineage>
</organism>
<accession>A0A4R2KLK7</accession>
<keyword evidence="2" id="KW-1185">Reference proteome</keyword>
<dbReference type="RefSeq" id="WP_132245273.1">
    <property type="nucleotide sequence ID" value="NZ_SLWV01000012.1"/>
</dbReference>
<protein>
    <submittedName>
        <fullName evidence="1">Uncharacterized protein</fullName>
    </submittedName>
</protein>
<comment type="caution">
    <text evidence="1">The sequence shown here is derived from an EMBL/GenBank/DDBJ whole genome shotgun (WGS) entry which is preliminary data.</text>
</comment>
<proteinExistence type="predicted"/>
<sequence>MINTLSNDIKNRNIRSDRDVKLIAQLIRGIDMTLADRFLENIDADHQDSVLKLIDERMDFIKNGIKK</sequence>
<name>A0A4R2KLK7_9FIRM</name>
<gene>
    <name evidence="1" type="ORF">EV214_11240</name>
</gene>
<evidence type="ECO:0000313" key="2">
    <source>
        <dbReference type="Proteomes" id="UP000294919"/>
    </source>
</evidence>